<gene>
    <name evidence="1" type="ORF">PRCB_00470</name>
</gene>
<dbReference type="EMBL" id="PIQI01000003">
    <property type="protein sequence ID" value="PJZ07176.1"/>
    <property type="molecule type" value="Genomic_DNA"/>
</dbReference>
<evidence type="ECO:0000313" key="1">
    <source>
        <dbReference type="EMBL" id="PJZ07176.1"/>
    </source>
</evidence>
<accession>A0A2M9WI71</accession>
<protein>
    <submittedName>
        <fullName evidence="1">Uncharacterized protein</fullName>
    </submittedName>
</protein>
<sequence length="60" mass="7109">MIAVGTIVRRRKRIKTMVILECENGMALCGWTDNGRFYKRRFPLSQLKICEPYSNFWPLT</sequence>
<dbReference type="AlphaFoldDB" id="A0A2M9WI71"/>
<comment type="caution">
    <text evidence="1">The sequence shown here is derived from an EMBL/GenBank/DDBJ whole genome shotgun (WGS) entry which is preliminary data.</text>
</comment>
<proteinExistence type="predicted"/>
<name>A0A2M9WI71_9GAMM</name>
<reference evidence="1 2" key="1">
    <citation type="submission" date="2017-11" db="EMBL/GenBank/DDBJ databases">
        <title>The genome sequence of Pantoea rodasii DSM 26611.</title>
        <authorList>
            <person name="Gao J."/>
            <person name="Mao X."/>
            <person name="Sun J."/>
        </authorList>
    </citation>
    <scope>NUCLEOTIDE SEQUENCE [LARGE SCALE GENOMIC DNA]</scope>
    <source>
        <strain evidence="1 2">DSM 26611</strain>
    </source>
</reference>
<evidence type="ECO:0000313" key="2">
    <source>
        <dbReference type="Proteomes" id="UP000232062"/>
    </source>
</evidence>
<dbReference type="Proteomes" id="UP000232062">
    <property type="component" value="Unassembled WGS sequence"/>
</dbReference>
<organism evidence="1 2">
    <name type="scientific">Pantoea rodasii</name>
    <dbReference type="NCBI Taxonomy" id="1076549"/>
    <lineage>
        <taxon>Bacteria</taxon>
        <taxon>Pseudomonadati</taxon>
        <taxon>Pseudomonadota</taxon>
        <taxon>Gammaproteobacteria</taxon>
        <taxon>Enterobacterales</taxon>
        <taxon>Erwiniaceae</taxon>
        <taxon>Pantoea</taxon>
    </lineage>
</organism>
<keyword evidence="2" id="KW-1185">Reference proteome</keyword>